<dbReference type="OrthoDB" id="5851913at2759"/>
<protein>
    <submittedName>
        <fullName evidence="3">Peptidase A2 domain-containing protein</fullName>
    </submittedName>
</protein>
<sequence length="123" mass="13537">MDPATRQLEKISVLLDTGAELSFIDEKLAQELRLPSMVETKLRLHTFGSDEGKENMSSKVPLEVWKGGFVRRQMAVLRGVARSERVAWVAGSSHESQGLAPRQCVVPGIMPGSVSDGYSCRIH</sequence>
<dbReference type="InterPro" id="IPR021109">
    <property type="entry name" value="Peptidase_aspartic_dom_sf"/>
</dbReference>
<dbReference type="WBParaSite" id="ACOC_0000456101-mRNA-1">
    <property type="protein sequence ID" value="ACOC_0000456101-mRNA-1"/>
    <property type="gene ID" value="ACOC_0000456101"/>
</dbReference>
<evidence type="ECO:0000313" key="2">
    <source>
        <dbReference type="Proteomes" id="UP000267027"/>
    </source>
</evidence>
<gene>
    <name evidence="1" type="ORF">ACOC_LOCUS4562</name>
</gene>
<dbReference type="Pfam" id="PF13650">
    <property type="entry name" value="Asp_protease_2"/>
    <property type="match status" value="1"/>
</dbReference>
<proteinExistence type="predicted"/>
<reference evidence="3" key="1">
    <citation type="submission" date="2017-02" db="UniProtKB">
        <authorList>
            <consortium name="WormBaseParasite"/>
        </authorList>
    </citation>
    <scope>IDENTIFICATION</scope>
</reference>
<evidence type="ECO:0000313" key="1">
    <source>
        <dbReference type="EMBL" id="VDM56147.1"/>
    </source>
</evidence>
<dbReference type="EMBL" id="UYYA01003820">
    <property type="protein sequence ID" value="VDM56147.1"/>
    <property type="molecule type" value="Genomic_DNA"/>
</dbReference>
<dbReference type="SUPFAM" id="SSF50630">
    <property type="entry name" value="Acid proteases"/>
    <property type="match status" value="1"/>
</dbReference>
<accession>A0A0R3PJE0</accession>
<evidence type="ECO:0000313" key="3">
    <source>
        <dbReference type="WBParaSite" id="ACOC_0000456101-mRNA-1"/>
    </source>
</evidence>
<reference evidence="1 2" key="2">
    <citation type="submission" date="2018-11" db="EMBL/GenBank/DDBJ databases">
        <authorList>
            <consortium name="Pathogen Informatics"/>
        </authorList>
    </citation>
    <scope>NUCLEOTIDE SEQUENCE [LARGE SCALE GENOMIC DNA]</scope>
    <source>
        <strain evidence="1 2">Costa Rica</strain>
    </source>
</reference>
<organism evidence="3">
    <name type="scientific">Angiostrongylus costaricensis</name>
    <name type="common">Nematode worm</name>
    <dbReference type="NCBI Taxonomy" id="334426"/>
    <lineage>
        <taxon>Eukaryota</taxon>
        <taxon>Metazoa</taxon>
        <taxon>Ecdysozoa</taxon>
        <taxon>Nematoda</taxon>
        <taxon>Chromadorea</taxon>
        <taxon>Rhabditida</taxon>
        <taxon>Rhabditina</taxon>
        <taxon>Rhabditomorpha</taxon>
        <taxon>Strongyloidea</taxon>
        <taxon>Metastrongylidae</taxon>
        <taxon>Angiostrongylus</taxon>
    </lineage>
</organism>
<dbReference type="Proteomes" id="UP000267027">
    <property type="component" value="Unassembled WGS sequence"/>
</dbReference>
<name>A0A0R3PJE0_ANGCS</name>
<keyword evidence="2" id="KW-1185">Reference proteome</keyword>
<dbReference type="Gene3D" id="2.40.70.10">
    <property type="entry name" value="Acid Proteases"/>
    <property type="match status" value="1"/>
</dbReference>
<dbReference type="AlphaFoldDB" id="A0A0R3PJE0"/>